<dbReference type="InterPro" id="IPR000836">
    <property type="entry name" value="PRTase_dom"/>
</dbReference>
<evidence type="ECO:0000313" key="5">
    <source>
        <dbReference type="Proteomes" id="UP000584642"/>
    </source>
</evidence>
<dbReference type="GO" id="GO:0016757">
    <property type="term" value="F:glycosyltransferase activity"/>
    <property type="evidence" value="ECO:0007669"/>
    <property type="project" value="UniProtKB-KW"/>
</dbReference>
<keyword evidence="4" id="KW-0808">Transferase</keyword>
<evidence type="ECO:0000259" key="3">
    <source>
        <dbReference type="Pfam" id="PF00156"/>
    </source>
</evidence>
<dbReference type="SUPFAM" id="SSF53271">
    <property type="entry name" value="PRTase-like"/>
    <property type="match status" value="1"/>
</dbReference>
<proteinExistence type="predicted"/>
<protein>
    <submittedName>
        <fullName evidence="4">Hypoxanthine phosphoribosyltransferase</fullName>
    </submittedName>
</protein>
<dbReference type="CDD" id="cd06223">
    <property type="entry name" value="PRTases_typeI"/>
    <property type="match status" value="1"/>
</dbReference>
<evidence type="ECO:0000256" key="2">
    <source>
        <dbReference type="ARBA" id="ARBA00049402"/>
    </source>
</evidence>
<dbReference type="EMBL" id="JABFDB010000027">
    <property type="protein sequence ID" value="NYZ23362.1"/>
    <property type="molecule type" value="Genomic_DNA"/>
</dbReference>
<evidence type="ECO:0000256" key="1">
    <source>
        <dbReference type="ARBA" id="ARBA00048811"/>
    </source>
</evidence>
<comment type="caution">
    <text evidence="4">The sequence shown here is derived from an EMBL/GenBank/DDBJ whole genome shotgun (WGS) entry which is preliminary data.</text>
</comment>
<dbReference type="Proteomes" id="UP000584642">
    <property type="component" value="Unassembled WGS sequence"/>
</dbReference>
<gene>
    <name evidence="4" type="ORF">HND93_26985</name>
</gene>
<organism evidence="4 5">
    <name type="scientific">Azospirillum oleiclasticum</name>
    <dbReference type="NCBI Taxonomy" id="2735135"/>
    <lineage>
        <taxon>Bacteria</taxon>
        <taxon>Pseudomonadati</taxon>
        <taxon>Pseudomonadota</taxon>
        <taxon>Alphaproteobacteria</taxon>
        <taxon>Rhodospirillales</taxon>
        <taxon>Azospirillaceae</taxon>
        <taxon>Azospirillum</taxon>
    </lineage>
</organism>
<dbReference type="Pfam" id="PF00156">
    <property type="entry name" value="Pribosyltran"/>
    <property type="match status" value="1"/>
</dbReference>
<reference evidence="4 5" key="1">
    <citation type="submission" date="2020-05" db="EMBL/GenBank/DDBJ databases">
        <title>Azospirillum oleiclasticum sp. nov, a nitrogen-fixing and heavy crude oil-emulsifying bacterium isolated from the crude oil of Yumen Oilfield.</title>
        <authorList>
            <person name="Wu D."/>
            <person name="Cai M."/>
            <person name="Zhang X."/>
        </authorList>
    </citation>
    <scope>NUCLEOTIDE SEQUENCE [LARGE SCALE GENOMIC DNA]</scope>
    <source>
        <strain evidence="4 5">ROY-1-1-2</strain>
    </source>
</reference>
<dbReference type="PANTHER" id="PTHR43340:SF1">
    <property type="entry name" value="HYPOXANTHINE PHOSPHORIBOSYLTRANSFERASE"/>
    <property type="match status" value="1"/>
</dbReference>
<dbReference type="InterPro" id="IPR050408">
    <property type="entry name" value="HGPRT"/>
</dbReference>
<comment type="catalytic activity">
    <reaction evidence="1">
        <text>GMP + diphosphate = guanine + 5-phospho-alpha-D-ribose 1-diphosphate</text>
        <dbReference type="Rhea" id="RHEA:25424"/>
        <dbReference type="ChEBI" id="CHEBI:16235"/>
        <dbReference type="ChEBI" id="CHEBI:33019"/>
        <dbReference type="ChEBI" id="CHEBI:58017"/>
        <dbReference type="ChEBI" id="CHEBI:58115"/>
        <dbReference type="EC" id="2.4.2.8"/>
    </reaction>
    <physiologicalReaction direction="right-to-left" evidence="1">
        <dbReference type="Rhea" id="RHEA:25426"/>
    </physiologicalReaction>
</comment>
<dbReference type="PANTHER" id="PTHR43340">
    <property type="entry name" value="HYPOXANTHINE-GUANINE PHOSPHORIBOSYLTRANSFERASE"/>
    <property type="match status" value="1"/>
</dbReference>
<name>A0ABX2TJL7_9PROT</name>
<dbReference type="InterPro" id="IPR029057">
    <property type="entry name" value="PRTase-like"/>
</dbReference>
<keyword evidence="5" id="KW-1185">Reference proteome</keyword>
<dbReference type="Gene3D" id="3.40.50.2020">
    <property type="match status" value="1"/>
</dbReference>
<keyword evidence="4" id="KW-0328">Glycosyltransferase</keyword>
<sequence>MRLLIDAPRIAERVEAMAADIAAVCPRDTVMVAVMKGSMVFAADLLRAMGRAGMAPRFETLRLRSYGSGTVSSGAVELVGPVPSDIVGRPVLLVDDIADSGRSLDYARRSLLAAGATEVRICALLDKPSRRIIDVPVEFVGFTVDDLFVVGYGIDHAEDYRYLPYVGVVE</sequence>
<comment type="catalytic activity">
    <reaction evidence="2">
        <text>IMP + diphosphate = hypoxanthine + 5-phospho-alpha-D-ribose 1-diphosphate</text>
        <dbReference type="Rhea" id="RHEA:17973"/>
        <dbReference type="ChEBI" id="CHEBI:17368"/>
        <dbReference type="ChEBI" id="CHEBI:33019"/>
        <dbReference type="ChEBI" id="CHEBI:58017"/>
        <dbReference type="ChEBI" id="CHEBI:58053"/>
        <dbReference type="EC" id="2.4.2.8"/>
    </reaction>
    <physiologicalReaction direction="right-to-left" evidence="2">
        <dbReference type="Rhea" id="RHEA:17975"/>
    </physiologicalReaction>
</comment>
<evidence type="ECO:0000313" key="4">
    <source>
        <dbReference type="EMBL" id="NYZ23362.1"/>
    </source>
</evidence>
<feature type="domain" description="Phosphoribosyltransferase" evidence="3">
    <location>
        <begin position="8"/>
        <end position="155"/>
    </location>
</feature>
<accession>A0ABX2TJL7</accession>
<dbReference type="RefSeq" id="WP_180285142.1">
    <property type="nucleotide sequence ID" value="NZ_JABFDB010000027.1"/>
</dbReference>